<evidence type="ECO:0000313" key="1">
    <source>
        <dbReference type="EMBL" id="MBC8756468.1"/>
    </source>
</evidence>
<organism evidence="1 2">
    <name type="scientific">Kordia aestuariivivens</name>
    <dbReference type="NCBI Taxonomy" id="2759037"/>
    <lineage>
        <taxon>Bacteria</taxon>
        <taxon>Pseudomonadati</taxon>
        <taxon>Bacteroidota</taxon>
        <taxon>Flavobacteriia</taxon>
        <taxon>Flavobacteriales</taxon>
        <taxon>Flavobacteriaceae</taxon>
        <taxon>Kordia</taxon>
    </lineage>
</organism>
<name>A0ABR7QD70_9FLAO</name>
<comment type="caution">
    <text evidence="1">The sequence shown here is derived from an EMBL/GenBank/DDBJ whole genome shotgun (WGS) entry which is preliminary data.</text>
</comment>
<accession>A0ABR7QD70</accession>
<proteinExistence type="predicted"/>
<evidence type="ECO:0000313" key="2">
    <source>
        <dbReference type="Proteomes" id="UP000619238"/>
    </source>
</evidence>
<reference evidence="1 2" key="1">
    <citation type="submission" date="2020-07" db="EMBL/GenBank/DDBJ databases">
        <title>Description of Kordia aestuariivivens sp. nov., isolated from a tidal flat.</title>
        <authorList>
            <person name="Park S."/>
            <person name="Yoon J.-H."/>
        </authorList>
    </citation>
    <scope>NUCLEOTIDE SEQUENCE [LARGE SCALE GENOMIC DNA]</scope>
    <source>
        <strain evidence="1 2">YSTF-M3</strain>
    </source>
</reference>
<protein>
    <submittedName>
        <fullName evidence="1">Uncharacterized protein</fullName>
    </submittedName>
</protein>
<dbReference type="RefSeq" id="WP_187563503.1">
    <property type="nucleotide sequence ID" value="NZ_JACGWS010000011.1"/>
</dbReference>
<keyword evidence="2" id="KW-1185">Reference proteome</keyword>
<dbReference type="EMBL" id="JACGWS010000011">
    <property type="protein sequence ID" value="MBC8756468.1"/>
    <property type="molecule type" value="Genomic_DNA"/>
</dbReference>
<dbReference type="Proteomes" id="UP000619238">
    <property type="component" value="Unassembled WGS sequence"/>
</dbReference>
<gene>
    <name evidence="1" type="ORF">H2O64_17470</name>
</gene>
<sequence>MSDYKTPKEKLITNEQAAELNACFKEKQSGRFSAEEDDSNFSCSSWYSLEDLEGYINYVKQQALEKEVTVDGIRFYFGVYPESTDDESKAGQNTLFMCPTTSSRENCSKDITEIPAMNLGDQGNPPQNDYGE</sequence>